<evidence type="ECO:0000313" key="2">
    <source>
        <dbReference type="EMBL" id="GBN41882.1"/>
    </source>
</evidence>
<dbReference type="EMBL" id="BGPR01009725">
    <property type="protein sequence ID" value="GBN41882.1"/>
    <property type="molecule type" value="Genomic_DNA"/>
</dbReference>
<name>A0A4Y2NT31_ARAVE</name>
<feature type="region of interest" description="Disordered" evidence="1">
    <location>
        <begin position="35"/>
        <end position="62"/>
    </location>
</feature>
<protein>
    <submittedName>
        <fullName evidence="2">Uncharacterized protein</fullName>
    </submittedName>
</protein>
<evidence type="ECO:0000313" key="3">
    <source>
        <dbReference type="Proteomes" id="UP000499080"/>
    </source>
</evidence>
<feature type="compositionally biased region" description="Low complexity" evidence="1">
    <location>
        <begin position="35"/>
        <end position="58"/>
    </location>
</feature>
<dbReference type="AlphaFoldDB" id="A0A4Y2NT31"/>
<reference evidence="2 3" key="1">
    <citation type="journal article" date="2019" name="Sci. Rep.">
        <title>Orb-weaving spider Araneus ventricosus genome elucidates the spidroin gene catalogue.</title>
        <authorList>
            <person name="Kono N."/>
            <person name="Nakamura H."/>
            <person name="Ohtoshi R."/>
            <person name="Moran D.A.P."/>
            <person name="Shinohara A."/>
            <person name="Yoshida Y."/>
            <person name="Fujiwara M."/>
            <person name="Mori M."/>
            <person name="Tomita M."/>
            <person name="Arakawa K."/>
        </authorList>
    </citation>
    <scope>NUCLEOTIDE SEQUENCE [LARGE SCALE GENOMIC DNA]</scope>
</reference>
<keyword evidence="3" id="KW-1185">Reference proteome</keyword>
<organism evidence="2 3">
    <name type="scientific">Araneus ventricosus</name>
    <name type="common">Orbweaver spider</name>
    <name type="synonym">Epeira ventricosa</name>
    <dbReference type="NCBI Taxonomy" id="182803"/>
    <lineage>
        <taxon>Eukaryota</taxon>
        <taxon>Metazoa</taxon>
        <taxon>Ecdysozoa</taxon>
        <taxon>Arthropoda</taxon>
        <taxon>Chelicerata</taxon>
        <taxon>Arachnida</taxon>
        <taxon>Araneae</taxon>
        <taxon>Araneomorphae</taxon>
        <taxon>Entelegynae</taxon>
        <taxon>Araneoidea</taxon>
        <taxon>Araneidae</taxon>
        <taxon>Araneus</taxon>
    </lineage>
</organism>
<gene>
    <name evidence="2" type="ORF">AVEN_198614_1</name>
</gene>
<accession>A0A4Y2NT31</accession>
<proteinExistence type="predicted"/>
<evidence type="ECO:0000256" key="1">
    <source>
        <dbReference type="SAM" id="MobiDB-lite"/>
    </source>
</evidence>
<comment type="caution">
    <text evidence="2">The sequence shown here is derived from an EMBL/GenBank/DDBJ whole genome shotgun (WGS) entry which is preliminary data.</text>
</comment>
<sequence length="156" mass="17283">MLHPNIIKECVTRTRRLTCAAQGWDFAWTAATSPPATPTLQPTTATPHHATATPQHATPTPPPQMPDGYIHLGGDMLLGVAEFLGYLKVHLRHYVVKKKPIHSNQNLNRHLSIPLASVFGQHFDSESRVSPCLLDDRTKTVPLGDRHKCRLSTCVQ</sequence>
<dbReference type="Proteomes" id="UP000499080">
    <property type="component" value="Unassembled WGS sequence"/>
</dbReference>